<organism evidence="2 3">
    <name type="scientific">Nocardioides agariphilus</name>
    <dbReference type="NCBI Taxonomy" id="433664"/>
    <lineage>
        <taxon>Bacteria</taxon>
        <taxon>Bacillati</taxon>
        <taxon>Actinomycetota</taxon>
        <taxon>Actinomycetes</taxon>
        <taxon>Propionibacteriales</taxon>
        <taxon>Nocardioidaceae</taxon>
        <taxon>Nocardioides</taxon>
    </lineage>
</organism>
<reference evidence="2" key="1">
    <citation type="submission" date="2020-11" db="EMBL/GenBank/DDBJ databases">
        <title>Nocardioides cynanchi sp. nov., isolated from soil of rhizosphere of Cynanchum wilfordii.</title>
        <authorList>
            <person name="Lee J.-S."/>
            <person name="Suh M.K."/>
            <person name="Kim J.-S."/>
        </authorList>
    </citation>
    <scope>NUCLEOTIDE SEQUENCE</scope>
    <source>
        <strain evidence="2">KCTC 19276</strain>
    </source>
</reference>
<keyword evidence="1" id="KW-1133">Transmembrane helix</keyword>
<accession>A0A930VS35</accession>
<keyword evidence="3" id="KW-1185">Reference proteome</keyword>
<comment type="caution">
    <text evidence="2">The sequence shown here is derived from an EMBL/GenBank/DDBJ whole genome shotgun (WGS) entry which is preliminary data.</text>
</comment>
<dbReference type="Pfam" id="PF12277">
    <property type="entry name" value="DUF3618"/>
    <property type="match status" value="1"/>
</dbReference>
<protein>
    <submittedName>
        <fullName evidence="2">DUF3618 domain-containing protein</fullName>
    </submittedName>
</protein>
<sequence length="78" mass="8571">MSSLEREIEATRDRLADTIDQLVYRANPKTIVSREVSSIKAYFVDPVTGAPRTDNILKVAGGVVGVVVLFAAIRRVVR</sequence>
<proteinExistence type="predicted"/>
<gene>
    <name evidence="2" type="ORF">ISU10_19235</name>
</gene>
<keyword evidence="1" id="KW-0472">Membrane</keyword>
<dbReference type="Proteomes" id="UP000660668">
    <property type="component" value="Unassembled WGS sequence"/>
</dbReference>
<keyword evidence="1" id="KW-0812">Transmembrane</keyword>
<evidence type="ECO:0000313" key="3">
    <source>
        <dbReference type="Proteomes" id="UP000660668"/>
    </source>
</evidence>
<name>A0A930VS35_9ACTN</name>
<evidence type="ECO:0000313" key="2">
    <source>
        <dbReference type="EMBL" id="MBF4769911.1"/>
    </source>
</evidence>
<dbReference type="AlphaFoldDB" id="A0A930VS35"/>
<evidence type="ECO:0000256" key="1">
    <source>
        <dbReference type="SAM" id="Phobius"/>
    </source>
</evidence>
<feature type="transmembrane region" description="Helical" evidence="1">
    <location>
        <begin position="56"/>
        <end position="77"/>
    </location>
</feature>
<dbReference type="EMBL" id="JADKPO010000034">
    <property type="protein sequence ID" value="MBF4769911.1"/>
    <property type="molecule type" value="Genomic_DNA"/>
</dbReference>
<dbReference type="InterPro" id="IPR022062">
    <property type="entry name" value="DUF3618"/>
</dbReference>